<protein>
    <submittedName>
        <fullName evidence="1">Uncharacterized protein</fullName>
    </submittedName>
</protein>
<sequence>MTITMDTKYGIELDNSFVDAYSKKLVDKIFKLLPLRDEGNENLPKYHESLMIEILGSSKLLIGLQNKSEFVSMLSSLEMVLTIEDKALYKRKVFECINLAKKLV</sequence>
<organism evidence="1">
    <name type="scientific">Alicyclobacillus phage KKP_3916</name>
    <dbReference type="NCBI Taxonomy" id="3040651"/>
    <lineage>
        <taxon>Viruses</taxon>
        <taxon>Duplodnaviria</taxon>
        <taxon>Heunggongvirae</taxon>
        <taxon>Uroviricota</taxon>
        <taxon>Caudoviricetes</taxon>
    </lineage>
</organism>
<accession>A0AAT9V7G8</accession>
<evidence type="ECO:0000313" key="1">
    <source>
        <dbReference type="EMBL" id="WJJ55269.1"/>
    </source>
</evidence>
<reference evidence="1" key="1">
    <citation type="submission" date="2023-04" db="EMBL/GenBank/DDBJ databases">
        <title>Characterization and genome study of newly isolated Alicyclobacillus-specific phaga.</title>
        <authorList>
            <person name="Shymialevich D."/>
            <person name="Wojcicki M."/>
            <person name="Srednicka P."/>
            <person name="Swider O."/>
        </authorList>
    </citation>
    <scope>NUCLEOTIDE SEQUENCE</scope>
</reference>
<dbReference type="EMBL" id="OQ846916">
    <property type="protein sequence ID" value="WJJ55269.1"/>
    <property type="molecule type" value="Genomic_DNA"/>
</dbReference>
<gene>
    <name evidence="1" type="ORF">QB910_000025</name>
</gene>
<name>A0AAT9V7G8_9CAUD</name>
<proteinExistence type="predicted"/>